<name>A0A0F9RP59_9ZZZZ</name>
<feature type="transmembrane region" description="Helical" evidence="1">
    <location>
        <begin position="6"/>
        <end position="22"/>
    </location>
</feature>
<sequence>MFDNLIFLLFVSVILLILAMACKPTRKALGLVLCVIGLIECFTCIGFIVGIVTIFVGGLLLFS</sequence>
<evidence type="ECO:0000313" key="2">
    <source>
        <dbReference type="EMBL" id="KKN58295.1"/>
    </source>
</evidence>
<accession>A0A0F9RP59</accession>
<comment type="caution">
    <text evidence="2">The sequence shown here is derived from an EMBL/GenBank/DDBJ whole genome shotgun (WGS) entry which is preliminary data.</text>
</comment>
<organism evidence="2">
    <name type="scientific">marine sediment metagenome</name>
    <dbReference type="NCBI Taxonomy" id="412755"/>
    <lineage>
        <taxon>unclassified sequences</taxon>
        <taxon>metagenomes</taxon>
        <taxon>ecological metagenomes</taxon>
    </lineage>
</organism>
<keyword evidence="1" id="KW-0812">Transmembrane</keyword>
<feature type="transmembrane region" description="Helical" evidence="1">
    <location>
        <begin position="29"/>
        <end position="62"/>
    </location>
</feature>
<gene>
    <name evidence="2" type="ORF">LCGC14_0553750</name>
</gene>
<dbReference type="AlphaFoldDB" id="A0A0F9RP59"/>
<proteinExistence type="predicted"/>
<keyword evidence="1" id="KW-1133">Transmembrane helix</keyword>
<protein>
    <submittedName>
        <fullName evidence="2">Uncharacterized protein</fullName>
    </submittedName>
</protein>
<dbReference type="EMBL" id="LAZR01000768">
    <property type="protein sequence ID" value="KKN58295.1"/>
    <property type="molecule type" value="Genomic_DNA"/>
</dbReference>
<keyword evidence="1" id="KW-0472">Membrane</keyword>
<reference evidence="2" key="1">
    <citation type="journal article" date="2015" name="Nature">
        <title>Complex archaea that bridge the gap between prokaryotes and eukaryotes.</title>
        <authorList>
            <person name="Spang A."/>
            <person name="Saw J.H."/>
            <person name="Jorgensen S.L."/>
            <person name="Zaremba-Niedzwiedzka K."/>
            <person name="Martijn J."/>
            <person name="Lind A.E."/>
            <person name="van Eijk R."/>
            <person name="Schleper C."/>
            <person name="Guy L."/>
            <person name="Ettema T.J."/>
        </authorList>
    </citation>
    <scope>NUCLEOTIDE SEQUENCE</scope>
</reference>
<evidence type="ECO:0000256" key="1">
    <source>
        <dbReference type="SAM" id="Phobius"/>
    </source>
</evidence>